<keyword evidence="1" id="KW-0496">Mitochondrion</keyword>
<name>A0A1Y0B4J4_9LAMI</name>
<dbReference type="EMBL" id="KY774314">
    <property type="protein sequence ID" value="ART32304.1"/>
    <property type="molecule type" value="Genomic_DNA"/>
</dbReference>
<accession>A0A1Y0B4J4</accession>
<sequence length="52" mass="5965">MKSLWWRGQLTVSLCCPYRKTRFFHPAINIAPDGGNLRILGSQPNWALTEGY</sequence>
<gene>
    <name evidence="1" type="ORF">AEK19_MT2154</name>
</gene>
<proteinExistence type="predicted"/>
<protein>
    <submittedName>
        <fullName evidence="1">Uncharacterized protein</fullName>
    </submittedName>
</protein>
<organism evidence="1">
    <name type="scientific">Utricularia reniformis</name>
    <dbReference type="NCBI Taxonomy" id="192314"/>
    <lineage>
        <taxon>Eukaryota</taxon>
        <taxon>Viridiplantae</taxon>
        <taxon>Streptophyta</taxon>
        <taxon>Embryophyta</taxon>
        <taxon>Tracheophyta</taxon>
        <taxon>Spermatophyta</taxon>
        <taxon>Magnoliopsida</taxon>
        <taxon>eudicotyledons</taxon>
        <taxon>Gunneridae</taxon>
        <taxon>Pentapetalae</taxon>
        <taxon>asterids</taxon>
        <taxon>lamiids</taxon>
        <taxon>Lamiales</taxon>
        <taxon>Lentibulariaceae</taxon>
        <taxon>Utricularia</taxon>
    </lineage>
</organism>
<reference evidence="1" key="1">
    <citation type="submission" date="2017-03" db="EMBL/GenBank/DDBJ databases">
        <title>The mitochondrial genome of the carnivorous plant Utricularia reniformis (Lentibulariaceae): structure, comparative analysis and evolutionary landmarks.</title>
        <authorList>
            <person name="Silva S.R."/>
            <person name="Alvarenga D.O."/>
            <person name="Michael T.P."/>
            <person name="Miranda V.F.O."/>
            <person name="Varani A.M."/>
        </authorList>
    </citation>
    <scope>NUCLEOTIDE SEQUENCE</scope>
</reference>
<geneLocation type="mitochondrion" evidence="1"/>
<dbReference type="AlphaFoldDB" id="A0A1Y0B4J4"/>
<evidence type="ECO:0000313" key="1">
    <source>
        <dbReference type="EMBL" id="ART32304.1"/>
    </source>
</evidence>